<sequence>MNLPKIDFGRSSGDAARVRLKNGPSANADSEGLFNWTRTSANDSFIHMAELQFKACLRCPVPRQLSDRDRQMERPPVTTGDQIEMHPAMWPDGRLFAGVPSQVIPKLRMGGPRGGGGGTPMARTLRAPPLTARVAGSERAASFFPSHPDAGRSALVSLKVIFYLLFFIVYSPNSVSFRGSGGYEKT</sequence>
<comment type="caution">
    <text evidence="1">The sequence shown here is derived from an EMBL/GenBank/DDBJ whole genome shotgun (WGS) entry which is preliminary data.</text>
</comment>
<name>A0A813HR49_POLGL</name>
<dbReference type="Proteomes" id="UP000654075">
    <property type="component" value="Unassembled WGS sequence"/>
</dbReference>
<reference evidence="1" key="1">
    <citation type="submission" date="2021-02" db="EMBL/GenBank/DDBJ databases">
        <authorList>
            <person name="Dougan E. K."/>
            <person name="Rhodes N."/>
            <person name="Thang M."/>
            <person name="Chan C."/>
        </authorList>
    </citation>
    <scope>NUCLEOTIDE SEQUENCE</scope>
</reference>
<proteinExistence type="predicted"/>
<gene>
    <name evidence="1" type="ORF">PGLA1383_LOCUS54963</name>
</gene>
<keyword evidence="2" id="KW-1185">Reference proteome</keyword>
<accession>A0A813HR49</accession>
<protein>
    <submittedName>
        <fullName evidence="1">Uncharacterized protein</fullName>
    </submittedName>
</protein>
<organism evidence="1 2">
    <name type="scientific">Polarella glacialis</name>
    <name type="common">Dinoflagellate</name>
    <dbReference type="NCBI Taxonomy" id="89957"/>
    <lineage>
        <taxon>Eukaryota</taxon>
        <taxon>Sar</taxon>
        <taxon>Alveolata</taxon>
        <taxon>Dinophyceae</taxon>
        <taxon>Suessiales</taxon>
        <taxon>Suessiaceae</taxon>
        <taxon>Polarella</taxon>
    </lineage>
</organism>
<evidence type="ECO:0000313" key="2">
    <source>
        <dbReference type="Proteomes" id="UP000654075"/>
    </source>
</evidence>
<dbReference type="EMBL" id="CAJNNV010032442">
    <property type="protein sequence ID" value="CAE8639994.1"/>
    <property type="molecule type" value="Genomic_DNA"/>
</dbReference>
<dbReference type="AlphaFoldDB" id="A0A813HR49"/>
<evidence type="ECO:0000313" key="1">
    <source>
        <dbReference type="EMBL" id="CAE8639994.1"/>
    </source>
</evidence>